<name>A0A149URJ4_9PROT</name>
<dbReference type="OrthoDB" id="7275514at2"/>
<dbReference type="PATRIC" id="fig|178901.14.peg.2340"/>
<protein>
    <submittedName>
        <fullName evidence="1">Uncharacterized protein</fullName>
    </submittedName>
</protein>
<gene>
    <name evidence="1" type="ORF">AD951_02710</name>
</gene>
<evidence type="ECO:0000313" key="1">
    <source>
        <dbReference type="EMBL" id="KXV70537.1"/>
    </source>
</evidence>
<evidence type="ECO:0000313" key="2">
    <source>
        <dbReference type="Proteomes" id="UP000075377"/>
    </source>
</evidence>
<dbReference type="EMBL" id="LHZX01000221">
    <property type="protein sequence ID" value="KXV70537.1"/>
    <property type="molecule type" value="Genomic_DNA"/>
</dbReference>
<reference evidence="1 2" key="1">
    <citation type="submission" date="2015-06" db="EMBL/GenBank/DDBJ databases">
        <title>Improved classification and identification of acetic acid bacteria using matrix-assisted laser desorption/ionization time-of-flight mass spectrometry; Gluconobacter nephelii and Gluconobacter uchimurae are later heterotypic synonyms of Gluconobacter japonicus and Gluconobacter oxydans, respectively.</title>
        <authorList>
            <person name="Li L."/>
            <person name="Cleenwerck I."/>
            <person name="De Vuyst L."/>
            <person name="Vandamme P."/>
        </authorList>
    </citation>
    <scope>NUCLEOTIDE SEQUENCE [LARGE SCALE GENOMIC DNA]</scope>
    <source>
        <strain evidence="1 2">LMG 1699</strain>
    </source>
</reference>
<comment type="caution">
    <text evidence="1">The sequence shown here is derived from an EMBL/GenBank/DDBJ whole genome shotgun (WGS) entry which is preliminary data.</text>
</comment>
<accession>A0A149URJ4</accession>
<dbReference type="Proteomes" id="UP000075377">
    <property type="component" value="Unassembled WGS sequence"/>
</dbReference>
<dbReference type="AlphaFoldDB" id="A0A149URJ4"/>
<proteinExistence type="predicted"/>
<organism evidence="1 2">
    <name type="scientific">Acetobacter malorum</name>
    <dbReference type="NCBI Taxonomy" id="178901"/>
    <lineage>
        <taxon>Bacteria</taxon>
        <taxon>Pseudomonadati</taxon>
        <taxon>Pseudomonadota</taxon>
        <taxon>Alphaproteobacteria</taxon>
        <taxon>Acetobacterales</taxon>
        <taxon>Acetobacteraceae</taxon>
        <taxon>Acetobacter</taxon>
    </lineage>
</organism>
<sequence length="92" mass="10670">MLIEVNRTVNVELKQDAFTHDFMKDFRKDFYPFFTLDEHAQHIAQLVAREVIDEIEGRRGAEQFVEGYGPIGEFVKTALVQDTSMETLTTDE</sequence>
<dbReference type="RefSeq" id="WP_061498997.1">
    <property type="nucleotide sequence ID" value="NZ_LHZX01000221.1"/>
</dbReference>